<organism evidence="2 3">
    <name type="scientific">Cladophialophora immunda</name>
    <dbReference type="NCBI Taxonomy" id="569365"/>
    <lineage>
        <taxon>Eukaryota</taxon>
        <taxon>Fungi</taxon>
        <taxon>Dikarya</taxon>
        <taxon>Ascomycota</taxon>
        <taxon>Pezizomycotina</taxon>
        <taxon>Eurotiomycetes</taxon>
        <taxon>Chaetothyriomycetidae</taxon>
        <taxon>Chaetothyriales</taxon>
        <taxon>Herpotrichiellaceae</taxon>
        <taxon>Cladophialophora</taxon>
    </lineage>
</organism>
<dbReference type="EMBL" id="KN847043">
    <property type="protein sequence ID" value="KIW27488.1"/>
    <property type="molecule type" value="Genomic_DNA"/>
</dbReference>
<dbReference type="VEuPathDB" id="FungiDB:PV07_07221"/>
<evidence type="ECO:0000313" key="3">
    <source>
        <dbReference type="Proteomes" id="UP000054466"/>
    </source>
</evidence>
<gene>
    <name evidence="2" type="ORF">PV07_07221</name>
</gene>
<feature type="region of interest" description="Disordered" evidence="1">
    <location>
        <begin position="53"/>
        <end position="72"/>
    </location>
</feature>
<name>A0A0D2C8U5_9EURO</name>
<dbReference type="Proteomes" id="UP000054466">
    <property type="component" value="Unassembled WGS sequence"/>
</dbReference>
<dbReference type="HOGENOM" id="CLU_2108760_0_0_1"/>
<evidence type="ECO:0000313" key="2">
    <source>
        <dbReference type="EMBL" id="KIW27488.1"/>
    </source>
</evidence>
<reference evidence="2 3" key="1">
    <citation type="submission" date="2015-01" db="EMBL/GenBank/DDBJ databases">
        <title>The Genome Sequence of Cladophialophora immunda CBS83496.</title>
        <authorList>
            <consortium name="The Broad Institute Genomics Platform"/>
            <person name="Cuomo C."/>
            <person name="de Hoog S."/>
            <person name="Gorbushina A."/>
            <person name="Stielow B."/>
            <person name="Teixiera M."/>
            <person name="Abouelleil A."/>
            <person name="Chapman S.B."/>
            <person name="Priest M."/>
            <person name="Young S.K."/>
            <person name="Wortman J."/>
            <person name="Nusbaum C."/>
            <person name="Birren B."/>
        </authorList>
    </citation>
    <scope>NUCLEOTIDE SEQUENCE [LARGE SCALE GENOMIC DNA]</scope>
    <source>
        <strain evidence="2 3">CBS 83496</strain>
    </source>
</reference>
<proteinExistence type="predicted"/>
<keyword evidence="3" id="KW-1185">Reference proteome</keyword>
<dbReference type="RefSeq" id="XP_016247704.1">
    <property type="nucleotide sequence ID" value="XM_016394285.1"/>
</dbReference>
<protein>
    <submittedName>
        <fullName evidence="2">Uncharacterized protein</fullName>
    </submittedName>
</protein>
<evidence type="ECO:0000256" key="1">
    <source>
        <dbReference type="SAM" id="MobiDB-lite"/>
    </source>
</evidence>
<dbReference type="GeneID" id="27346415"/>
<accession>A0A0D2C8U5</accession>
<dbReference type="AlphaFoldDB" id="A0A0D2C8U5"/>
<sequence length="115" mass="13030">MSANATNAGYVTSDAWKCCQCGTKNLRTLHVACPPCRHRKCSNCTDTVLKQNSNSRRQDKVVPRSQHGLQQAQPDFQSATLQQPRLMPIFQCIMGSVMDRLKSWKWQDLDGMVVF</sequence>